<evidence type="ECO:0000313" key="3">
    <source>
        <dbReference type="Proteomes" id="UP000403266"/>
    </source>
</evidence>
<organism evidence="2 3">
    <name type="scientific">Microvirga tunisiensis</name>
    <dbReference type="NCBI Taxonomy" id="2108360"/>
    <lineage>
        <taxon>Bacteria</taxon>
        <taxon>Pseudomonadati</taxon>
        <taxon>Pseudomonadota</taxon>
        <taxon>Alphaproteobacteria</taxon>
        <taxon>Hyphomicrobiales</taxon>
        <taxon>Methylobacteriaceae</taxon>
        <taxon>Microvirga</taxon>
    </lineage>
</organism>
<dbReference type="OrthoDB" id="6293260at2"/>
<reference evidence="2 3" key="1">
    <citation type="journal article" date="2019" name="Syst. Appl. Microbiol.">
        <title>Microvirga tunisiensis sp. nov., a root nodule symbiotic bacterium isolated from Lupinus micranthus and L. luteus grown in Northern Tunisia.</title>
        <authorList>
            <person name="Msaddak A."/>
            <person name="Rejili M."/>
            <person name="Duran D."/>
            <person name="Mars M."/>
            <person name="Palacios J.M."/>
            <person name="Ruiz-Argueso T."/>
            <person name="Rey L."/>
            <person name="Imperial J."/>
        </authorList>
    </citation>
    <scope>NUCLEOTIDE SEQUENCE [LARGE SCALE GENOMIC DNA]</scope>
    <source>
        <strain evidence="2 3">Lmie10</strain>
    </source>
</reference>
<dbReference type="InterPro" id="IPR000182">
    <property type="entry name" value="GNAT_dom"/>
</dbReference>
<dbReference type="Gene3D" id="3.40.630.30">
    <property type="match status" value="1"/>
</dbReference>
<dbReference type="PANTHER" id="PTHR43792:SF1">
    <property type="entry name" value="N-ACETYLTRANSFERASE DOMAIN-CONTAINING PROTEIN"/>
    <property type="match status" value="1"/>
</dbReference>
<dbReference type="Pfam" id="PF13302">
    <property type="entry name" value="Acetyltransf_3"/>
    <property type="match status" value="1"/>
</dbReference>
<proteinExistence type="predicted"/>
<evidence type="ECO:0000259" key="1">
    <source>
        <dbReference type="PROSITE" id="PS51186"/>
    </source>
</evidence>
<dbReference type="InterPro" id="IPR051531">
    <property type="entry name" value="N-acetyltransferase"/>
</dbReference>
<comment type="caution">
    <text evidence="2">The sequence shown here is derived from an EMBL/GenBank/DDBJ whole genome shotgun (WGS) entry which is preliminary data.</text>
</comment>
<keyword evidence="3" id="KW-1185">Reference proteome</keyword>
<dbReference type="RefSeq" id="WP_152714919.1">
    <property type="nucleotide sequence ID" value="NZ_VOSJ01000157.1"/>
</dbReference>
<dbReference type="InterPro" id="IPR016181">
    <property type="entry name" value="Acyl_CoA_acyltransferase"/>
</dbReference>
<keyword evidence="2" id="KW-0808">Transferase</keyword>
<dbReference type="EMBL" id="VOSK01000155">
    <property type="protein sequence ID" value="MPR28558.1"/>
    <property type="molecule type" value="Genomic_DNA"/>
</dbReference>
<dbReference type="GO" id="GO:0016747">
    <property type="term" value="F:acyltransferase activity, transferring groups other than amino-acyl groups"/>
    <property type="evidence" value="ECO:0007669"/>
    <property type="project" value="InterPro"/>
</dbReference>
<accession>A0A5N7MNY5</accession>
<gene>
    <name evidence="2" type="ORF">FS320_26285</name>
</gene>
<evidence type="ECO:0000313" key="2">
    <source>
        <dbReference type="EMBL" id="MPR28558.1"/>
    </source>
</evidence>
<dbReference type="SUPFAM" id="SSF55729">
    <property type="entry name" value="Acyl-CoA N-acyltransferases (Nat)"/>
    <property type="match status" value="1"/>
</dbReference>
<protein>
    <submittedName>
        <fullName evidence="2">GNAT family N-acetyltransferase</fullName>
    </submittedName>
</protein>
<feature type="domain" description="N-acetyltransferase" evidence="1">
    <location>
        <begin position="13"/>
        <end position="167"/>
    </location>
</feature>
<dbReference type="AlphaFoldDB" id="A0A5N7MNY5"/>
<dbReference type="PROSITE" id="PS51186">
    <property type="entry name" value="GNAT"/>
    <property type="match status" value="1"/>
</dbReference>
<sequence length="181" mass="19764">MPPGPPTITTARLRLRARTLADLEPIVEMDADPSVRQFIGGPLDRATHREEVRRRIVEGRPEPHASWAIEWRDHPGFVGLCHLSHSDEAGLTQIGWRLHPSAWGQGVATEAARAVLERALGPIGLPAIVALIAPENRASIRVAEKIGMAQARMVPYRNVLLAVYRAEQASKPGAQPPVHSS</sequence>
<dbReference type="PANTHER" id="PTHR43792">
    <property type="entry name" value="GNAT FAMILY, PUTATIVE (AFU_ORTHOLOGUE AFUA_3G00765)-RELATED-RELATED"/>
    <property type="match status" value="1"/>
</dbReference>
<dbReference type="Proteomes" id="UP000403266">
    <property type="component" value="Unassembled WGS sequence"/>
</dbReference>
<name>A0A5N7MNY5_9HYPH</name>